<dbReference type="EMBL" id="UFZQ01000001">
    <property type="protein sequence ID" value="STE89152.1"/>
    <property type="molecule type" value="Genomic_DNA"/>
</dbReference>
<evidence type="ECO:0000313" key="3">
    <source>
        <dbReference type="Proteomes" id="UP000255460"/>
    </source>
</evidence>
<accession>A0A0K3RSZ9</accession>
<dbReference type="AlphaFoldDB" id="A0A0K3RSZ9"/>
<keyword evidence="1" id="KW-0472">Membrane</keyword>
<proteinExistence type="predicted"/>
<dbReference type="Proteomes" id="UP000255460">
    <property type="component" value="Unassembled WGS sequence"/>
</dbReference>
<feature type="transmembrane region" description="Helical" evidence="1">
    <location>
        <begin position="25"/>
        <end position="47"/>
    </location>
</feature>
<name>A0A0K3RSZ9_ECOLX</name>
<keyword evidence="1" id="KW-0812">Transmembrane</keyword>
<gene>
    <name evidence="2" type="ORF">NCTC10418_06874</name>
</gene>
<sequence length="51" mass="5895">MIFLYLRAHHHLVLIMSDTSNRLNVAVMLAFDAYMAALPFIVLVTNWSSWT</sequence>
<reference evidence="2 3" key="1">
    <citation type="submission" date="2018-06" db="EMBL/GenBank/DDBJ databases">
        <authorList>
            <consortium name="Pathogen Informatics"/>
            <person name="Doyle S."/>
        </authorList>
    </citation>
    <scope>NUCLEOTIDE SEQUENCE [LARGE SCALE GENOMIC DNA]</scope>
    <source>
        <strain evidence="2 3">NCTC10418</strain>
    </source>
</reference>
<organism evidence="2 3">
    <name type="scientific">Escherichia coli</name>
    <dbReference type="NCBI Taxonomy" id="562"/>
    <lineage>
        <taxon>Bacteria</taxon>
        <taxon>Pseudomonadati</taxon>
        <taxon>Pseudomonadota</taxon>
        <taxon>Gammaproteobacteria</taxon>
        <taxon>Enterobacterales</taxon>
        <taxon>Enterobacteriaceae</taxon>
        <taxon>Escherichia</taxon>
    </lineage>
</organism>
<evidence type="ECO:0000256" key="1">
    <source>
        <dbReference type="SAM" id="Phobius"/>
    </source>
</evidence>
<protein>
    <submittedName>
        <fullName evidence="2">Uncharacterized protein</fullName>
    </submittedName>
</protein>
<keyword evidence="1" id="KW-1133">Transmembrane helix</keyword>
<evidence type="ECO:0000313" key="2">
    <source>
        <dbReference type="EMBL" id="STE89152.1"/>
    </source>
</evidence>